<dbReference type="AlphaFoldDB" id="A0A9P0MRY3"/>
<organism evidence="2 3">
    <name type="scientific">Nezara viridula</name>
    <name type="common">Southern green stink bug</name>
    <name type="synonym">Cimex viridulus</name>
    <dbReference type="NCBI Taxonomy" id="85310"/>
    <lineage>
        <taxon>Eukaryota</taxon>
        <taxon>Metazoa</taxon>
        <taxon>Ecdysozoa</taxon>
        <taxon>Arthropoda</taxon>
        <taxon>Hexapoda</taxon>
        <taxon>Insecta</taxon>
        <taxon>Pterygota</taxon>
        <taxon>Neoptera</taxon>
        <taxon>Paraneoptera</taxon>
        <taxon>Hemiptera</taxon>
        <taxon>Heteroptera</taxon>
        <taxon>Panheteroptera</taxon>
        <taxon>Pentatomomorpha</taxon>
        <taxon>Pentatomoidea</taxon>
        <taxon>Pentatomidae</taxon>
        <taxon>Pentatominae</taxon>
        <taxon>Nezara</taxon>
    </lineage>
</organism>
<name>A0A9P0MRY3_NEZVI</name>
<keyword evidence="3" id="KW-1185">Reference proteome</keyword>
<protein>
    <submittedName>
        <fullName evidence="2">Uncharacterized protein</fullName>
    </submittedName>
</protein>
<accession>A0A9P0MRY3</accession>
<feature type="compositionally biased region" description="Basic and acidic residues" evidence="1">
    <location>
        <begin position="425"/>
        <end position="434"/>
    </location>
</feature>
<gene>
    <name evidence="2" type="ORF">NEZAVI_LOCUS11235</name>
</gene>
<reference evidence="2" key="1">
    <citation type="submission" date="2022-01" db="EMBL/GenBank/DDBJ databases">
        <authorList>
            <person name="King R."/>
        </authorList>
    </citation>
    <scope>NUCLEOTIDE SEQUENCE</scope>
</reference>
<proteinExistence type="predicted"/>
<evidence type="ECO:0000313" key="3">
    <source>
        <dbReference type="Proteomes" id="UP001152798"/>
    </source>
</evidence>
<feature type="region of interest" description="Disordered" evidence="1">
    <location>
        <begin position="1"/>
        <end position="72"/>
    </location>
</feature>
<sequence>MGRLVRSRTKVQKPDAENIPPSGNIKKPRRGKVASENLGKVDNNIVHKAVPGPSSGNAGAEDKKPIYSAQKKSLTRRSLKGIEERLHMYDFEVDENEPVVKKTKRKPNPKVKKQRTYKKKFKFLPESSIILDVGKENVHPVNKAVTPSKKTATPKKSVSIPLAEISNIPADDNIDLSIDAAVQSKRLTLYSPPPYRSPKRDSLNVPIVRASCSKVLENITSRSLNVSNKHDKSDCSTYSGSFMNQLFMGSSTPIRSHWAEDSAPYVTPKPATQYGNFHLSNNFGLEADEGIEEPFVSPIKSARTPSHSSFNKTPVKQSPVKVPFEQVVKILKFGADAPEDSDLSFEGLPDNFYHDGDTPTYSPLPSTPERPVKHQKECLTSTRKVKHVQFQEESDDSGLTQSSEDKNTLSKFDIVYNNRKNLKKSKQEKDKDVGYETEDQIPTKRPARRSYERPVYLRTKKKVTPYGAIDTVEDDDHEETISKKTTKKKNCGHTKKEALEMEKWAKAFNEQCMQIENFNLCVE</sequence>
<feature type="region of interest" description="Disordered" evidence="1">
    <location>
        <begin position="420"/>
        <end position="451"/>
    </location>
</feature>
<evidence type="ECO:0000256" key="1">
    <source>
        <dbReference type="SAM" id="MobiDB-lite"/>
    </source>
</evidence>
<dbReference type="Proteomes" id="UP001152798">
    <property type="component" value="Chromosome 5"/>
</dbReference>
<dbReference type="EMBL" id="OV725081">
    <property type="protein sequence ID" value="CAH1402415.1"/>
    <property type="molecule type" value="Genomic_DNA"/>
</dbReference>
<feature type="compositionally biased region" description="Basic residues" evidence="1">
    <location>
        <begin position="1"/>
        <end position="11"/>
    </location>
</feature>
<dbReference type="OrthoDB" id="6626990at2759"/>
<feature type="region of interest" description="Disordered" evidence="1">
    <location>
        <begin position="344"/>
        <end position="404"/>
    </location>
</feature>
<evidence type="ECO:0000313" key="2">
    <source>
        <dbReference type="EMBL" id="CAH1402415.1"/>
    </source>
</evidence>